<feature type="signal peptide" evidence="2">
    <location>
        <begin position="1"/>
        <end position="20"/>
    </location>
</feature>
<accession>A0A915NC49</accession>
<feature type="region of interest" description="Disordered" evidence="1">
    <location>
        <begin position="72"/>
        <end position="104"/>
    </location>
</feature>
<protein>
    <submittedName>
        <fullName evidence="4">Uncharacterized protein</fullName>
    </submittedName>
</protein>
<evidence type="ECO:0000313" key="3">
    <source>
        <dbReference type="Proteomes" id="UP000887561"/>
    </source>
</evidence>
<evidence type="ECO:0000256" key="2">
    <source>
        <dbReference type="SAM" id="SignalP"/>
    </source>
</evidence>
<dbReference type="Proteomes" id="UP000887561">
    <property type="component" value="Unplaced"/>
</dbReference>
<keyword evidence="3" id="KW-1185">Reference proteome</keyword>
<dbReference type="WBParaSite" id="scaffold9042_cov143.g13600">
    <property type="protein sequence ID" value="scaffold9042_cov143.g13600"/>
    <property type="gene ID" value="scaffold9042_cov143.g13600"/>
</dbReference>
<evidence type="ECO:0000313" key="4">
    <source>
        <dbReference type="WBParaSite" id="scaffold9042_cov143.g13600"/>
    </source>
</evidence>
<feature type="chain" id="PRO_5037621634" evidence="2">
    <location>
        <begin position="21"/>
        <end position="308"/>
    </location>
</feature>
<reference evidence="4" key="1">
    <citation type="submission" date="2022-11" db="UniProtKB">
        <authorList>
            <consortium name="WormBaseParasite"/>
        </authorList>
    </citation>
    <scope>IDENTIFICATION</scope>
</reference>
<proteinExistence type="predicted"/>
<sequence>MNLKFSLIFFFLVLYGGIEGGLVPLEEPPPVLNGQIQHVLTSDNTGGVEYSNIPVYGRKILNKVEMGKIGGDKEVGESKGEQGKVKENGLKEEGEEEENKKVNKEFGKTKIENNNVEEEEENCNQNCEEVECEDEEEIGEMKNGHNEASHPVIRILLTEDRLILTEVDILPIIMEERPTTMVVLTALIVVAKRRLYKPCKVPDCLALIICMYTVTHGFNGGKQLKCELEDDKYYKCTNIMGDYPKEVHSKGFNKGEYKLECPIGPNGSNMEVAKANATQVEGEKRNWFVQFILDPIKNATSGWNNTKV</sequence>
<dbReference type="AlphaFoldDB" id="A0A915NC49"/>
<keyword evidence="2" id="KW-0732">Signal</keyword>
<name>A0A915NC49_MELJA</name>
<organism evidence="3 4">
    <name type="scientific">Meloidogyne javanica</name>
    <name type="common">Root-knot nematode worm</name>
    <dbReference type="NCBI Taxonomy" id="6303"/>
    <lineage>
        <taxon>Eukaryota</taxon>
        <taxon>Metazoa</taxon>
        <taxon>Ecdysozoa</taxon>
        <taxon>Nematoda</taxon>
        <taxon>Chromadorea</taxon>
        <taxon>Rhabditida</taxon>
        <taxon>Tylenchina</taxon>
        <taxon>Tylenchomorpha</taxon>
        <taxon>Tylenchoidea</taxon>
        <taxon>Meloidogynidae</taxon>
        <taxon>Meloidogyninae</taxon>
        <taxon>Meloidogyne</taxon>
        <taxon>Meloidogyne incognita group</taxon>
    </lineage>
</organism>
<evidence type="ECO:0000256" key="1">
    <source>
        <dbReference type="SAM" id="MobiDB-lite"/>
    </source>
</evidence>